<evidence type="ECO:0000313" key="3">
    <source>
        <dbReference type="Proteomes" id="UP000314294"/>
    </source>
</evidence>
<accession>A0A4Z2HAU3</accession>
<protein>
    <submittedName>
        <fullName evidence="2">Uncharacterized protein</fullName>
    </submittedName>
</protein>
<sequence length="284" mass="30019">MMPTSVDTTTYACSRLCGSVRTRASSNQRAATSACCMTAAPSSATDPCRGEFYAHLRAVRSATITSADAPSSAAWQHAIQQPLRRAADGILRATAPAAFIMVRRGGRGNQPGALSWASFTLGASALFFFSSSSSFFSSSFSSSSSSSSSSRCLAGFSSHGLQLLCRLTYVKPFDLCIDLVQLLRRVSAGGRGGERTEALEVHLEAAVVEIGTGAARTPVRAFSSVEALVELEVDELSKAGGAELALRAETCSLRNQLLTGHPKHLFNKDDMRSSNNSVAHKLEA</sequence>
<proteinExistence type="predicted"/>
<gene>
    <name evidence="2" type="ORF">EYF80_027386</name>
</gene>
<dbReference type="AlphaFoldDB" id="A0A4Z2HAU3"/>
<dbReference type="Proteomes" id="UP000314294">
    <property type="component" value="Unassembled WGS sequence"/>
</dbReference>
<dbReference type="EMBL" id="SRLO01000294">
    <property type="protein sequence ID" value="TNN62375.1"/>
    <property type="molecule type" value="Genomic_DNA"/>
</dbReference>
<evidence type="ECO:0000256" key="1">
    <source>
        <dbReference type="SAM" id="MobiDB-lite"/>
    </source>
</evidence>
<name>A0A4Z2HAU3_9TELE</name>
<feature type="region of interest" description="Disordered" evidence="1">
    <location>
        <begin position="264"/>
        <end position="284"/>
    </location>
</feature>
<reference evidence="2 3" key="1">
    <citation type="submission" date="2019-03" db="EMBL/GenBank/DDBJ databases">
        <title>First draft genome of Liparis tanakae, snailfish: a comprehensive survey of snailfish specific genes.</title>
        <authorList>
            <person name="Kim W."/>
            <person name="Song I."/>
            <person name="Jeong J.-H."/>
            <person name="Kim D."/>
            <person name="Kim S."/>
            <person name="Ryu S."/>
            <person name="Song J.Y."/>
            <person name="Lee S.K."/>
        </authorList>
    </citation>
    <scope>NUCLEOTIDE SEQUENCE [LARGE SCALE GENOMIC DNA]</scope>
    <source>
        <tissue evidence="2">Muscle</tissue>
    </source>
</reference>
<comment type="caution">
    <text evidence="2">The sequence shown here is derived from an EMBL/GenBank/DDBJ whole genome shotgun (WGS) entry which is preliminary data.</text>
</comment>
<evidence type="ECO:0000313" key="2">
    <source>
        <dbReference type="EMBL" id="TNN62375.1"/>
    </source>
</evidence>
<organism evidence="2 3">
    <name type="scientific">Liparis tanakae</name>
    <name type="common">Tanaka's snailfish</name>
    <dbReference type="NCBI Taxonomy" id="230148"/>
    <lineage>
        <taxon>Eukaryota</taxon>
        <taxon>Metazoa</taxon>
        <taxon>Chordata</taxon>
        <taxon>Craniata</taxon>
        <taxon>Vertebrata</taxon>
        <taxon>Euteleostomi</taxon>
        <taxon>Actinopterygii</taxon>
        <taxon>Neopterygii</taxon>
        <taxon>Teleostei</taxon>
        <taxon>Neoteleostei</taxon>
        <taxon>Acanthomorphata</taxon>
        <taxon>Eupercaria</taxon>
        <taxon>Perciformes</taxon>
        <taxon>Cottioidei</taxon>
        <taxon>Cottales</taxon>
        <taxon>Liparidae</taxon>
        <taxon>Liparis</taxon>
    </lineage>
</organism>
<keyword evidence="3" id="KW-1185">Reference proteome</keyword>